<dbReference type="InterPro" id="IPR046653">
    <property type="entry name" value="DUF6765"/>
</dbReference>
<reference evidence="2 3" key="1">
    <citation type="journal article" date="2021" name="PeerJ">
        <title>Analysis of 44 Vibrio anguillarum genomes reveals high genetic diversity.</title>
        <authorList>
            <person name="Hansen M.J."/>
            <person name="Dalsgaard I."/>
        </authorList>
    </citation>
    <scope>NUCLEOTIDE SEQUENCE [LARGE SCALE GENOMIC DNA]</scope>
    <source>
        <strain evidence="2 3">17-16730-2A</strain>
    </source>
</reference>
<accession>A0AAW4B2A7</accession>
<dbReference type="Pfam" id="PF20551">
    <property type="entry name" value="DUF6765"/>
    <property type="match status" value="1"/>
</dbReference>
<evidence type="ECO:0000313" key="2">
    <source>
        <dbReference type="EMBL" id="MBF4274074.1"/>
    </source>
</evidence>
<protein>
    <submittedName>
        <fullName evidence="2">Uncharacterized protein</fullName>
    </submittedName>
</protein>
<dbReference type="RefSeq" id="WP_337459533.1">
    <property type="nucleotide sequence ID" value="NZ_CP031531.1"/>
</dbReference>
<comment type="caution">
    <text evidence="2">The sequence shown here is derived from an EMBL/GenBank/DDBJ whole genome shotgun (WGS) entry which is preliminary data.</text>
</comment>
<evidence type="ECO:0000313" key="3">
    <source>
        <dbReference type="Proteomes" id="UP000722957"/>
    </source>
</evidence>
<proteinExistence type="predicted"/>
<dbReference type="Proteomes" id="UP000722957">
    <property type="component" value="Unassembled WGS sequence"/>
</dbReference>
<gene>
    <name evidence="2" type="ORF">EAY07_19030</name>
</gene>
<sequence>GSWGGYFAGVIHDYNKVDNLESSSSSLLQRIKDDLFSGGVSVSSPLGHGAALSFPDRPQQCIE</sequence>
<organism evidence="2 3">
    <name type="scientific">Vibrio anguillarum</name>
    <name type="common">Listonella anguillarum</name>
    <dbReference type="NCBI Taxonomy" id="55601"/>
    <lineage>
        <taxon>Bacteria</taxon>
        <taxon>Pseudomonadati</taxon>
        <taxon>Pseudomonadota</taxon>
        <taxon>Gammaproteobacteria</taxon>
        <taxon>Vibrionales</taxon>
        <taxon>Vibrionaceae</taxon>
        <taxon>Vibrio</taxon>
    </lineage>
</organism>
<dbReference type="EMBL" id="RDOM01000090">
    <property type="protein sequence ID" value="MBF4274074.1"/>
    <property type="molecule type" value="Genomic_DNA"/>
</dbReference>
<feature type="region of interest" description="Disordered" evidence="1">
    <location>
        <begin position="44"/>
        <end position="63"/>
    </location>
</feature>
<evidence type="ECO:0000256" key="1">
    <source>
        <dbReference type="SAM" id="MobiDB-lite"/>
    </source>
</evidence>
<dbReference type="AlphaFoldDB" id="A0AAW4B2A7"/>
<name>A0AAW4B2A7_VIBAN</name>
<feature type="non-terminal residue" evidence="2">
    <location>
        <position position="1"/>
    </location>
</feature>